<proteinExistence type="predicted"/>
<dbReference type="RefSeq" id="WP_185253299.1">
    <property type="nucleotide sequence ID" value="NZ_JACKXE010000001.1"/>
</dbReference>
<gene>
    <name evidence="2" type="ORF">H5V45_12890</name>
</gene>
<evidence type="ECO:0000256" key="1">
    <source>
        <dbReference type="SAM" id="SignalP"/>
    </source>
</evidence>
<evidence type="ECO:0000313" key="2">
    <source>
        <dbReference type="EMBL" id="MBB6628218.1"/>
    </source>
</evidence>
<accession>A0A7X0RH40</accession>
<name>A0A7X0RH40_9ACTN</name>
<feature type="signal peptide" evidence="1">
    <location>
        <begin position="1"/>
        <end position="26"/>
    </location>
</feature>
<organism evidence="2 3">
    <name type="scientific">Nocardioides luti</name>
    <dbReference type="NCBI Taxonomy" id="2761101"/>
    <lineage>
        <taxon>Bacteria</taxon>
        <taxon>Bacillati</taxon>
        <taxon>Actinomycetota</taxon>
        <taxon>Actinomycetes</taxon>
        <taxon>Propionibacteriales</taxon>
        <taxon>Nocardioidaceae</taxon>
        <taxon>Nocardioides</taxon>
    </lineage>
</organism>
<sequence>MRTAVRLLLATVLGTAGLVGPPLTTAASARTDDWHGSRHAMPGKYAWLDDITPSDTYTIVVVRGMGRAAVVRHLGGVKRKLAAMTPTEAETYLFDHVTADYSWPRVVQVQRRGHAVVVYAPYGVLDDAALARLSRHGRAAEFFTDVELDTSVTVAKKGEVVRQFDAGFKPPKEGALRAERGLDWGAPDQNVWATAWAFDERISRTHISRTWFDQAHPTFIAKKGAL</sequence>
<dbReference type="Proteomes" id="UP000523955">
    <property type="component" value="Unassembled WGS sequence"/>
</dbReference>
<reference evidence="2 3" key="1">
    <citation type="submission" date="2020-08" db="EMBL/GenBank/DDBJ databases">
        <authorList>
            <person name="Seo M.-J."/>
        </authorList>
    </citation>
    <scope>NUCLEOTIDE SEQUENCE [LARGE SCALE GENOMIC DNA]</scope>
    <source>
        <strain evidence="2 3">KIGAM211</strain>
    </source>
</reference>
<protein>
    <submittedName>
        <fullName evidence="2">Uncharacterized protein</fullName>
    </submittedName>
</protein>
<dbReference type="AlphaFoldDB" id="A0A7X0RH40"/>
<keyword evidence="1" id="KW-0732">Signal</keyword>
<comment type="caution">
    <text evidence="2">The sequence shown here is derived from an EMBL/GenBank/DDBJ whole genome shotgun (WGS) entry which is preliminary data.</text>
</comment>
<evidence type="ECO:0000313" key="3">
    <source>
        <dbReference type="Proteomes" id="UP000523955"/>
    </source>
</evidence>
<keyword evidence="3" id="KW-1185">Reference proteome</keyword>
<dbReference type="EMBL" id="JACKXE010000001">
    <property type="protein sequence ID" value="MBB6628218.1"/>
    <property type="molecule type" value="Genomic_DNA"/>
</dbReference>
<feature type="chain" id="PRO_5039061811" evidence="1">
    <location>
        <begin position="27"/>
        <end position="226"/>
    </location>
</feature>